<evidence type="ECO:0000256" key="6">
    <source>
        <dbReference type="PROSITE-ProRule" id="PRU00076"/>
    </source>
</evidence>
<dbReference type="GO" id="GO:0006508">
    <property type="term" value="P:proteolysis"/>
    <property type="evidence" value="ECO:0007669"/>
    <property type="project" value="InterPro"/>
</dbReference>
<dbReference type="Pfam" id="PF01421">
    <property type="entry name" value="Reprolysin"/>
    <property type="match status" value="1"/>
</dbReference>
<evidence type="ECO:0000256" key="3">
    <source>
        <dbReference type="ARBA" id="ARBA00022989"/>
    </source>
</evidence>
<dbReference type="GO" id="GO:0004222">
    <property type="term" value="F:metalloendopeptidase activity"/>
    <property type="evidence" value="ECO:0007669"/>
    <property type="project" value="InterPro"/>
</dbReference>
<feature type="compositionally biased region" description="Basic and acidic residues" evidence="8">
    <location>
        <begin position="860"/>
        <end position="869"/>
    </location>
</feature>
<dbReference type="InterPro" id="IPR018358">
    <property type="entry name" value="Disintegrin_CS"/>
</dbReference>
<keyword evidence="6" id="KW-0245">EGF-like domain</keyword>
<dbReference type="CDD" id="cd04269">
    <property type="entry name" value="ZnMc_adamalysin_II_like"/>
    <property type="match status" value="1"/>
</dbReference>
<dbReference type="PROSITE" id="PS50215">
    <property type="entry name" value="ADAM_MEPRO"/>
    <property type="match status" value="1"/>
</dbReference>
<dbReference type="PROSITE" id="PS01186">
    <property type="entry name" value="EGF_2"/>
    <property type="match status" value="1"/>
</dbReference>
<dbReference type="SMART" id="SM00050">
    <property type="entry name" value="DISIN"/>
    <property type="match status" value="1"/>
</dbReference>
<dbReference type="SUPFAM" id="SSF55486">
    <property type="entry name" value="Metalloproteases ('zincins'), catalytic domain"/>
    <property type="match status" value="1"/>
</dbReference>
<evidence type="ECO:0000256" key="7">
    <source>
        <dbReference type="PROSITE-ProRule" id="PRU00276"/>
    </source>
</evidence>
<evidence type="ECO:0000256" key="4">
    <source>
        <dbReference type="ARBA" id="ARBA00023136"/>
    </source>
</evidence>
<dbReference type="Proteomes" id="UP000594262">
    <property type="component" value="Unplaced"/>
</dbReference>
<dbReference type="PROSITE" id="PS50214">
    <property type="entry name" value="DISINTEGRIN_2"/>
    <property type="match status" value="1"/>
</dbReference>
<name>A0A7M5XE80_9CNID</name>
<dbReference type="Pfam" id="PF01562">
    <property type="entry name" value="Pep_M12B_propep"/>
    <property type="match status" value="1"/>
</dbReference>
<dbReference type="FunFam" id="3.40.390.10:FF:000002">
    <property type="entry name" value="Disintegrin and metalloproteinase domain-containing protein 22"/>
    <property type="match status" value="1"/>
</dbReference>
<dbReference type="GO" id="GO:0016020">
    <property type="term" value="C:membrane"/>
    <property type="evidence" value="ECO:0007669"/>
    <property type="project" value="UniProtKB-SubCell"/>
</dbReference>
<reference evidence="14" key="1">
    <citation type="submission" date="2021-01" db="UniProtKB">
        <authorList>
            <consortium name="EnsemblMetazoa"/>
        </authorList>
    </citation>
    <scope>IDENTIFICATION</scope>
</reference>
<dbReference type="InterPro" id="IPR001590">
    <property type="entry name" value="Peptidase_M12B"/>
</dbReference>
<sequence length="869" mass="95885">MCILRSMGYMVYFVVLLALLHDFTNGIDYLHQIEHYEHITPLHIGKHARNRRDVSTKTLNQNYHLEETKFQILGLNKIFNVSITKNRILLPESYSCIIHTGAETHYEAPKVEHCYYHGTIDGQPDSNVVLTTCNGLSGMIEEESGDSYYIEPHPSDKGTHVLFNMKHLQRVKERSCGVNHTDDSGHIHFQPQENLKAMKESLRVRRATTQRSKKYIETIAVMDYTMFQKYGTVSRTEQRAIEVMNYVDAVYKTMNTRVALTKVIVWNTMNMISITTNAGMMLGEFREYTSTVLNDKMKLYPDNAQLLTNSDFDGTLVGLAGIGVICSLSSCAVNYDHTSNAAVSANTVAHEMGHNLGFYHNTDSCSCVNAPCVMGATAPYSQVKGFTSCTIEKYEKEEDSGSYPCLYDYPDTLVGPKACGNGYLEEGETCDCGTEEDCKRSGADKCCDFKTCKLHSTAQCADGTCCENCKFKSQGSLCRQKMHSECDLEEFCLGTSAECPRNSYVQDGGSCSNDEGICHQGLCKTHDAQCEALWGTTAMKAEDICFSGNEDGDRFGHCGTDARKQKIKCAEENILCGKIQCQGKPGESLPRFPLIGTKRVVKDKTYYIGSRKIDCRVVTMDFPAELADPTLAAEGTKCRENAICMDSKCKNVSAVANVRTCKQKCQNGGVCNNMGNCHCPAGWACPYCEQAGPGGSVDSGQGCLLQDDCECLTPLVKGMLVLFLLILPLACLIGYLSYRHREQLRNRWRVYRESKRGQSSSGKTRTKFIAGNTTTGGNPRVQAGSPYVTHASANPDVRYSPVRKAPAAKPTYKAPPPPSTSGKMAPPPYPPSVGSSSPRPTASPRPTPGKLPQISAYNKMDADVKKPYR</sequence>
<feature type="disulfide bond" evidence="7">
    <location>
        <begin position="367"/>
        <end position="372"/>
    </location>
</feature>
<evidence type="ECO:0000313" key="14">
    <source>
        <dbReference type="EnsemblMetazoa" id="CLYHEMP021655.1"/>
    </source>
</evidence>
<feature type="transmembrane region" description="Helical" evidence="9">
    <location>
        <begin position="719"/>
        <end position="738"/>
    </location>
</feature>
<protein>
    <submittedName>
        <fullName evidence="14">Uncharacterized protein</fullName>
    </submittedName>
</protein>
<dbReference type="GO" id="GO:0046872">
    <property type="term" value="F:metal ion binding"/>
    <property type="evidence" value="ECO:0007669"/>
    <property type="project" value="UniProtKB-KW"/>
</dbReference>
<keyword evidence="7" id="KW-0862">Zinc</keyword>
<dbReference type="Gene3D" id="4.10.70.10">
    <property type="entry name" value="Disintegrin domain"/>
    <property type="match status" value="1"/>
</dbReference>
<comment type="subcellular location">
    <subcellularLocation>
        <location evidence="1">Membrane</location>
        <topology evidence="1">Single-pass type I membrane protein</topology>
    </subcellularLocation>
</comment>
<keyword evidence="5 6" id="KW-1015">Disulfide bond</keyword>
<evidence type="ECO:0000256" key="8">
    <source>
        <dbReference type="SAM" id="MobiDB-lite"/>
    </source>
</evidence>
<dbReference type="FunFam" id="4.10.70.10:FF:000001">
    <property type="entry name" value="Disintegrin and metalloproteinase domain-containing protein 22"/>
    <property type="match status" value="1"/>
</dbReference>
<feature type="disulfide bond" evidence="6">
    <location>
        <begin position="661"/>
        <end position="671"/>
    </location>
</feature>
<dbReference type="OrthoDB" id="5985446at2759"/>
<feature type="binding site" evidence="7">
    <location>
        <position position="354"/>
    </location>
    <ligand>
        <name>Zn(2+)</name>
        <dbReference type="ChEBI" id="CHEBI:29105"/>
        <note>catalytic</note>
    </ligand>
</feature>
<dbReference type="GeneID" id="136820474"/>
<dbReference type="InterPro" id="IPR024079">
    <property type="entry name" value="MetalloPept_cat_dom_sf"/>
</dbReference>
<feature type="compositionally biased region" description="Pro residues" evidence="8">
    <location>
        <begin position="813"/>
        <end position="831"/>
    </location>
</feature>
<feature type="chain" id="PRO_5029731214" evidence="10">
    <location>
        <begin position="27"/>
        <end position="869"/>
    </location>
</feature>
<dbReference type="PROSITE" id="PS00427">
    <property type="entry name" value="DISINTEGRIN_1"/>
    <property type="match status" value="1"/>
</dbReference>
<dbReference type="PANTHER" id="PTHR11905">
    <property type="entry name" value="ADAM A DISINTEGRIN AND METALLOPROTEASE DOMAIN"/>
    <property type="match status" value="1"/>
</dbReference>
<feature type="binding site" evidence="7">
    <location>
        <position position="350"/>
    </location>
    <ligand>
        <name>Zn(2+)</name>
        <dbReference type="ChEBI" id="CHEBI:29105"/>
        <note>catalytic</note>
    </ligand>
</feature>
<evidence type="ECO:0000256" key="10">
    <source>
        <dbReference type="SAM" id="SignalP"/>
    </source>
</evidence>
<evidence type="ECO:0000256" key="1">
    <source>
        <dbReference type="ARBA" id="ARBA00004479"/>
    </source>
</evidence>
<feature type="binding site" evidence="7">
    <location>
        <position position="360"/>
    </location>
    <ligand>
        <name>Zn(2+)</name>
        <dbReference type="ChEBI" id="CHEBI:29105"/>
        <note>catalytic</note>
    </ligand>
</feature>
<accession>A0A7M5XE80</accession>
<dbReference type="Gene3D" id="3.40.390.10">
    <property type="entry name" value="Collagenase (Catalytic Domain)"/>
    <property type="match status" value="1"/>
</dbReference>
<evidence type="ECO:0000259" key="13">
    <source>
        <dbReference type="PROSITE" id="PS50215"/>
    </source>
</evidence>
<dbReference type="AlphaFoldDB" id="A0A7M5XE80"/>
<keyword evidence="7" id="KW-0479">Metal-binding</keyword>
<dbReference type="InterPro" id="IPR001762">
    <property type="entry name" value="Disintegrin_dom"/>
</dbReference>
<proteinExistence type="predicted"/>
<evidence type="ECO:0000256" key="9">
    <source>
        <dbReference type="SAM" id="Phobius"/>
    </source>
</evidence>
<evidence type="ECO:0000313" key="15">
    <source>
        <dbReference type="Proteomes" id="UP000594262"/>
    </source>
</evidence>
<feature type="domain" description="EGF-like" evidence="11">
    <location>
        <begin position="657"/>
        <end position="689"/>
    </location>
</feature>
<dbReference type="Pfam" id="PF08516">
    <property type="entry name" value="ADAM_CR"/>
    <property type="match status" value="1"/>
</dbReference>
<evidence type="ECO:0000256" key="2">
    <source>
        <dbReference type="ARBA" id="ARBA00022692"/>
    </source>
</evidence>
<feature type="domain" description="Peptidase M12B" evidence="13">
    <location>
        <begin position="214"/>
        <end position="410"/>
    </location>
</feature>
<feature type="disulfide bond" evidence="6">
    <location>
        <begin position="679"/>
        <end position="688"/>
    </location>
</feature>
<dbReference type="SUPFAM" id="SSF57552">
    <property type="entry name" value="Blood coagulation inhibitor (disintegrin)"/>
    <property type="match status" value="1"/>
</dbReference>
<feature type="signal peptide" evidence="10">
    <location>
        <begin position="1"/>
        <end position="26"/>
    </location>
</feature>
<dbReference type="RefSeq" id="XP_066932758.1">
    <property type="nucleotide sequence ID" value="XM_067076657.1"/>
</dbReference>
<keyword evidence="15" id="KW-1185">Reference proteome</keyword>
<feature type="active site" evidence="7">
    <location>
        <position position="351"/>
    </location>
</feature>
<feature type="domain" description="Disintegrin" evidence="12">
    <location>
        <begin position="416"/>
        <end position="507"/>
    </location>
</feature>
<keyword evidence="4 9" id="KW-0472">Membrane</keyword>
<dbReference type="InterPro" id="IPR002870">
    <property type="entry name" value="Peptidase_M12B_N"/>
</dbReference>
<organism evidence="14 15">
    <name type="scientific">Clytia hemisphaerica</name>
    <dbReference type="NCBI Taxonomy" id="252671"/>
    <lineage>
        <taxon>Eukaryota</taxon>
        <taxon>Metazoa</taxon>
        <taxon>Cnidaria</taxon>
        <taxon>Hydrozoa</taxon>
        <taxon>Hydroidolina</taxon>
        <taxon>Leptothecata</taxon>
        <taxon>Obeliida</taxon>
        <taxon>Clytiidae</taxon>
        <taxon>Clytia</taxon>
    </lineage>
</organism>
<evidence type="ECO:0000259" key="11">
    <source>
        <dbReference type="PROSITE" id="PS50026"/>
    </source>
</evidence>
<keyword evidence="10" id="KW-0732">Signal</keyword>
<dbReference type="InterPro" id="IPR006586">
    <property type="entry name" value="ADAM_Cys-rich"/>
</dbReference>
<evidence type="ECO:0000259" key="12">
    <source>
        <dbReference type="PROSITE" id="PS50214"/>
    </source>
</evidence>
<keyword evidence="3 9" id="KW-1133">Transmembrane helix</keyword>
<dbReference type="InterPro" id="IPR000742">
    <property type="entry name" value="EGF"/>
</dbReference>
<dbReference type="PANTHER" id="PTHR11905:SF159">
    <property type="entry name" value="ADAM METALLOPROTEASE"/>
    <property type="match status" value="1"/>
</dbReference>
<dbReference type="InterPro" id="IPR034027">
    <property type="entry name" value="Reprolysin_adamalysin"/>
</dbReference>
<dbReference type="EnsemblMetazoa" id="CLYHEMT021655.1">
    <property type="protein sequence ID" value="CLYHEMP021655.1"/>
    <property type="gene ID" value="CLYHEMG021655"/>
</dbReference>
<evidence type="ECO:0000256" key="5">
    <source>
        <dbReference type="ARBA" id="ARBA00023157"/>
    </source>
</evidence>
<feature type="disulfide bond" evidence="7">
    <location>
        <begin position="365"/>
        <end position="389"/>
    </location>
</feature>
<dbReference type="Pfam" id="PF00200">
    <property type="entry name" value="Disintegrin"/>
    <property type="match status" value="1"/>
</dbReference>
<comment type="caution">
    <text evidence="6">Lacks conserved residue(s) required for the propagation of feature annotation.</text>
</comment>
<keyword evidence="2 9" id="KW-0812">Transmembrane</keyword>
<dbReference type="SMART" id="SM00608">
    <property type="entry name" value="ACR"/>
    <property type="match status" value="1"/>
</dbReference>
<feature type="region of interest" description="Disordered" evidence="8">
    <location>
        <begin position="753"/>
        <end position="869"/>
    </location>
</feature>
<dbReference type="PROSITE" id="PS50026">
    <property type="entry name" value="EGF_3"/>
    <property type="match status" value="1"/>
</dbReference>
<dbReference type="InterPro" id="IPR036436">
    <property type="entry name" value="Disintegrin_dom_sf"/>
</dbReference>